<reference evidence="1" key="2">
    <citation type="journal article" date="2015" name="Fish Shellfish Immunol.">
        <title>Early steps in the European eel (Anguilla anguilla)-Vibrio vulnificus interaction in the gills: Role of the RtxA13 toxin.</title>
        <authorList>
            <person name="Callol A."/>
            <person name="Pajuelo D."/>
            <person name="Ebbesson L."/>
            <person name="Teles M."/>
            <person name="MacKenzie S."/>
            <person name="Amaro C."/>
        </authorList>
    </citation>
    <scope>NUCLEOTIDE SEQUENCE</scope>
</reference>
<accession>A0A0E9WCG5</accession>
<organism evidence="1">
    <name type="scientific">Anguilla anguilla</name>
    <name type="common">European freshwater eel</name>
    <name type="synonym">Muraena anguilla</name>
    <dbReference type="NCBI Taxonomy" id="7936"/>
    <lineage>
        <taxon>Eukaryota</taxon>
        <taxon>Metazoa</taxon>
        <taxon>Chordata</taxon>
        <taxon>Craniata</taxon>
        <taxon>Vertebrata</taxon>
        <taxon>Euteleostomi</taxon>
        <taxon>Actinopterygii</taxon>
        <taxon>Neopterygii</taxon>
        <taxon>Teleostei</taxon>
        <taxon>Anguilliformes</taxon>
        <taxon>Anguillidae</taxon>
        <taxon>Anguilla</taxon>
    </lineage>
</organism>
<proteinExistence type="predicted"/>
<reference evidence="1" key="1">
    <citation type="submission" date="2014-11" db="EMBL/GenBank/DDBJ databases">
        <authorList>
            <person name="Amaro Gonzalez C."/>
        </authorList>
    </citation>
    <scope>NUCLEOTIDE SEQUENCE</scope>
</reference>
<sequence length="31" mass="3549">MKHMERATNCANMCIDFSPTVEITWAKCTIC</sequence>
<dbReference type="EMBL" id="GBXM01020535">
    <property type="protein sequence ID" value="JAH88042.1"/>
    <property type="molecule type" value="Transcribed_RNA"/>
</dbReference>
<dbReference type="AlphaFoldDB" id="A0A0E9WCG5"/>
<name>A0A0E9WCG5_ANGAN</name>
<evidence type="ECO:0000313" key="1">
    <source>
        <dbReference type="EMBL" id="JAH88042.1"/>
    </source>
</evidence>
<protein>
    <submittedName>
        <fullName evidence="1">Uncharacterized protein</fullName>
    </submittedName>
</protein>